<evidence type="ECO:0000313" key="2">
    <source>
        <dbReference type="EMBL" id="KAK2119788.1"/>
    </source>
</evidence>
<dbReference type="PROSITE" id="PS50092">
    <property type="entry name" value="TSP1"/>
    <property type="match status" value="1"/>
</dbReference>
<name>A0ABQ9WDR5_SAGOE</name>
<dbReference type="EMBL" id="JASSZA010000001">
    <property type="protein sequence ID" value="KAK2119788.1"/>
    <property type="molecule type" value="Genomic_DNA"/>
</dbReference>
<proteinExistence type="predicted"/>
<evidence type="ECO:0000313" key="3">
    <source>
        <dbReference type="Proteomes" id="UP001266305"/>
    </source>
</evidence>
<dbReference type="SMART" id="SM00209">
    <property type="entry name" value="TSP1"/>
    <property type="match status" value="1"/>
</dbReference>
<organism evidence="2 3">
    <name type="scientific">Saguinus oedipus</name>
    <name type="common">Cotton-top tamarin</name>
    <name type="synonym">Oedipomidas oedipus</name>
    <dbReference type="NCBI Taxonomy" id="9490"/>
    <lineage>
        <taxon>Eukaryota</taxon>
        <taxon>Metazoa</taxon>
        <taxon>Chordata</taxon>
        <taxon>Craniata</taxon>
        <taxon>Vertebrata</taxon>
        <taxon>Euteleostomi</taxon>
        <taxon>Mammalia</taxon>
        <taxon>Eutheria</taxon>
        <taxon>Euarchontoglires</taxon>
        <taxon>Primates</taxon>
        <taxon>Haplorrhini</taxon>
        <taxon>Platyrrhini</taxon>
        <taxon>Cebidae</taxon>
        <taxon>Callitrichinae</taxon>
        <taxon>Saguinus</taxon>
    </lineage>
</organism>
<dbReference type="Pfam" id="PF19030">
    <property type="entry name" value="TSP1_ADAMTS"/>
    <property type="match status" value="1"/>
</dbReference>
<evidence type="ECO:0000256" key="1">
    <source>
        <dbReference type="SAM" id="SignalP"/>
    </source>
</evidence>
<keyword evidence="3" id="KW-1185">Reference proteome</keyword>
<dbReference type="Gene3D" id="2.20.100.10">
    <property type="entry name" value="Thrombospondin type-1 (TSP1) repeat"/>
    <property type="match status" value="1"/>
</dbReference>
<feature type="signal peptide" evidence="1">
    <location>
        <begin position="1"/>
        <end position="23"/>
    </location>
</feature>
<reference evidence="2 3" key="1">
    <citation type="submission" date="2023-05" db="EMBL/GenBank/DDBJ databases">
        <title>B98-5 Cell Line De Novo Hybrid Assembly: An Optical Mapping Approach.</title>
        <authorList>
            <person name="Kananen K."/>
            <person name="Auerbach J.A."/>
            <person name="Kautto E."/>
            <person name="Blachly J.S."/>
        </authorList>
    </citation>
    <scope>NUCLEOTIDE SEQUENCE [LARGE SCALE GENOMIC DNA]</scope>
    <source>
        <strain evidence="2">B95-8</strain>
        <tissue evidence="2">Cell line</tissue>
    </source>
</reference>
<gene>
    <name evidence="2" type="primary">ADAMTSL1_1</name>
    <name evidence="2" type="ORF">P7K49_001174</name>
</gene>
<dbReference type="InterPro" id="IPR036383">
    <property type="entry name" value="TSP1_rpt_sf"/>
</dbReference>
<dbReference type="SUPFAM" id="SSF82895">
    <property type="entry name" value="TSP-1 type 1 repeat"/>
    <property type="match status" value="1"/>
</dbReference>
<dbReference type="InterPro" id="IPR000884">
    <property type="entry name" value="TSP1_rpt"/>
</dbReference>
<dbReference type="Proteomes" id="UP001266305">
    <property type="component" value="Unassembled WGS sequence"/>
</dbReference>
<feature type="chain" id="PRO_5046772505" evidence="1">
    <location>
        <begin position="24"/>
        <end position="157"/>
    </location>
</feature>
<protein>
    <submittedName>
        <fullName evidence="2">ADAMTS-like protein 1</fullName>
    </submittedName>
</protein>
<accession>A0ABQ9WDR5</accession>
<keyword evidence="1" id="KW-0732">Signal</keyword>
<sequence length="157" mass="16851">MQPLTTSMASCLGLLILSSCLLADCRFIPEAWSACTVTCGVGTQVRIVRCQVLLSFSQSVADLPVDECEGPKPASQRACYAGPCSGEIPEFNPDEAEGLFGGLQDFDELYDWEYEGFTKCSESCGGDLCEFLCANPALAMLKTHGAFPPTNLLVYGQ</sequence>
<comment type="caution">
    <text evidence="2">The sequence shown here is derived from an EMBL/GenBank/DDBJ whole genome shotgun (WGS) entry which is preliminary data.</text>
</comment>